<evidence type="ECO:0008006" key="4">
    <source>
        <dbReference type="Google" id="ProtNLM"/>
    </source>
</evidence>
<dbReference type="RefSeq" id="WP_092908583.1">
    <property type="nucleotide sequence ID" value="NZ_FOUZ01000010.1"/>
</dbReference>
<name>A0A1I4XXA5_9FLAO</name>
<keyword evidence="3" id="KW-1185">Reference proteome</keyword>
<evidence type="ECO:0000313" key="3">
    <source>
        <dbReference type="Proteomes" id="UP000199149"/>
    </source>
</evidence>
<protein>
    <recommendedName>
        <fullName evidence="4">Carboxypeptidase-like regulatory domain-containing protein</fullName>
    </recommendedName>
</protein>
<feature type="chain" id="PRO_5011578523" description="Carboxypeptidase-like regulatory domain-containing protein" evidence="1">
    <location>
        <begin position="19"/>
        <end position="803"/>
    </location>
</feature>
<accession>A0A1I4XXA5</accession>
<dbReference type="OrthoDB" id="604691at2"/>
<gene>
    <name evidence="2" type="ORF">SAMN05421738_1106</name>
</gene>
<evidence type="ECO:0000313" key="2">
    <source>
        <dbReference type="EMBL" id="SFN30432.1"/>
    </source>
</evidence>
<dbReference type="EMBL" id="FOUZ01000010">
    <property type="protein sequence ID" value="SFN30432.1"/>
    <property type="molecule type" value="Genomic_DNA"/>
</dbReference>
<dbReference type="AlphaFoldDB" id="A0A1I4XXA5"/>
<reference evidence="3" key="1">
    <citation type="submission" date="2016-10" db="EMBL/GenBank/DDBJ databases">
        <authorList>
            <person name="Varghese N."/>
            <person name="Submissions S."/>
        </authorList>
    </citation>
    <scope>NUCLEOTIDE SEQUENCE [LARGE SCALE GENOMIC DNA]</scope>
    <source>
        <strain evidence="3">XJ109</strain>
    </source>
</reference>
<organism evidence="2 3">
    <name type="scientific">Algoriella xinjiangensis</name>
    <dbReference type="NCBI Taxonomy" id="684065"/>
    <lineage>
        <taxon>Bacteria</taxon>
        <taxon>Pseudomonadati</taxon>
        <taxon>Bacteroidota</taxon>
        <taxon>Flavobacteriia</taxon>
        <taxon>Flavobacteriales</taxon>
        <taxon>Weeksellaceae</taxon>
        <taxon>Algoriella</taxon>
    </lineage>
</organism>
<keyword evidence="1" id="KW-0732">Signal</keyword>
<feature type="signal peptide" evidence="1">
    <location>
        <begin position="1"/>
        <end position="18"/>
    </location>
</feature>
<evidence type="ECO:0000256" key="1">
    <source>
        <dbReference type="SAM" id="SignalP"/>
    </source>
</evidence>
<sequence>MKKYLFFLNFCISLATFAQIKVRVYDAQDEFRLTGANIYDDTKQFLGQTDEVGELDINDSIHFIDIIKNGYFSETIQTEGKKLVEIMMKPSYIALDEVTFTANDSVGRNIIIKAIKNQSKNSIRNGGNIFLKSYTKFWSTVNNDSIPYIIQPKNHKDSVSNQWKKLIENSHLFFGERAMDHKISKRLGLKNIVQSSRISGIRSPLYEYLAMQPIAFNYDQDKINFFFKGIINPVSREGLSHYRYGFKEDILMDDRQVAIVSFFPSVKTDKRQIKGTLWFDDKTNALIKFEAENTSSNYVAELEADWKLNNGTWIPNQQKYRMEAGNFKFTEKLAGDDFIDKKEKIWINLETTFKDIQNPAHFKRKEFLGYEDEIAYSNLNENKWDNVMQNYRDSTLSNKERHTYEAIDSLGQKYKLDRQMKLMRIINSGGKLSLGKVDLDLTKILAFNDYEGFRLGAAFNTNENWSEKYSLNAYSAYGFKDETFKFGFGGDYFVNKPYSGRLFAKYSQDVSASGKTPIVLQSNYTRLINGAFSNIYNQEYFSYKKYSAGYEQDIFKNVTFNVSLNYEKQHAEFDYTYENFDGWYDLYNTQIAIRYAPKDKFIRTPYGKVTVNSGKSVFYATLKKYWDVFDSGYEPIRLNVSYFDVFDTRVGKTNFNINGGWVEGKMPLMNLFEGQGNAKRNDFANFGVGGVTNFETMRPGEFYSDRFVSFQVKHIFAGVKVGQKIIFPQFVYRGVLGDLKNKEDHQNLNFKTLNNYYHETGVEVNNILFKSFGFGAFYRLGAYSEDKFQDNFYLKLTVNLNFL</sequence>
<proteinExistence type="predicted"/>
<dbReference type="STRING" id="684065.SAMN05421738_1106"/>
<dbReference type="Proteomes" id="UP000199149">
    <property type="component" value="Unassembled WGS sequence"/>
</dbReference>